<dbReference type="NCBIfam" id="TIGR01167">
    <property type="entry name" value="LPXTG_anchor"/>
    <property type="match status" value="1"/>
</dbReference>
<dbReference type="PANTHER" id="PTHR24216:SF65">
    <property type="entry name" value="PAXILLIN-LIKE PROTEIN 1"/>
    <property type="match status" value="1"/>
</dbReference>
<comment type="caution">
    <text evidence="9">The sequence shown here is derived from an EMBL/GenBank/DDBJ whole genome shotgun (WGS) entry which is preliminary data.</text>
</comment>
<keyword evidence="7" id="KW-0812">Transmembrane</keyword>
<proteinExistence type="predicted"/>
<dbReference type="InterPro" id="IPR026466">
    <property type="entry name" value="Fim_isopep_form_D2_dom"/>
</dbReference>
<feature type="compositionally biased region" description="Pro residues" evidence="6">
    <location>
        <begin position="124"/>
        <end position="142"/>
    </location>
</feature>
<keyword evidence="7" id="KW-0472">Membrane</keyword>
<evidence type="ECO:0000256" key="4">
    <source>
        <dbReference type="ARBA" id="ARBA00023088"/>
    </source>
</evidence>
<keyword evidence="10" id="KW-1185">Reference proteome</keyword>
<dbReference type="NCBIfam" id="TIGR04226">
    <property type="entry name" value="RrgB_K2N_iso_D2"/>
    <property type="match status" value="3"/>
</dbReference>
<dbReference type="RefSeq" id="WP_380433494.1">
    <property type="nucleotide sequence ID" value="NZ_JBHSOJ010000013.1"/>
</dbReference>
<dbReference type="PANTHER" id="PTHR24216">
    <property type="entry name" value="PAXILLIN-RELATED"/>
    <property type="match status" value="1"/>
</dbReference>
<gene>
    <name evidence="9" type="ORF">ACFPQ3_01545</name>
</gene>
<keyword evidence="1" id="KW-0134">Cell wall</keyword>
<dbReference type="InterPro" id="IPR019931">
    <property type="entry name" value="LPXTG_anchor"/>
</dbReference>
<evidence type="ECO:0000256" key="6">
    <source>
        <dbReference type="SAM" id="MobiDB-lite"/>
    </source>
</evidence>
<organism evidence="9 10">
    <name type="scientific">Streptococcus caledonicus</name>
    <dbReference type="NCBI Taxonomy" id="2614158"/>
    <lineage>
        <taxon>Bacteria</taxon>
        <taxon>Bacillati</taxon>
        <taxon>Bacillota</taxon>
        <taxon>Bacilli</taxon>
        <taxon>Lactobacillales</taxon>
        <taxon>Streptococcaceae</taxon>
        <taxon>Streptococcus</taxon>
    </lineage>
</organism>
<feature type="region of interest" description="Disordered" evidence="6">
    <location>
        <begin position="413"/>
        <end position="449"/>
    </location>
</feature>
<feature type="transmembrane region" description="Helical" evidence="7">
    <location>
        <begin position="831"/>
        <end position="850"/>
    </location>
</feature>
<feature type="region of interest" description="Disordered" evidence="6">
    <location>
        <begin position="104"/>
        <end position="152"/>
    </location>
</feature>
<evidence type="ECO:0000256" key="7">
    <source>
        <dbReference type="SAM" id="Phobius"/>
    </source>
</evidence>
<sequence length="857" mass="92109">HLDVAPTTDYTYNIKTVVPGNISSYKSYVISDTLEKELEAKSATIKGAAADYFTVTVKDQVVTASVKDFAAAKAIAGQEVELVIVSQIREGVTRQNIPNTTKITFSHKPIVNGEEEPKGETPPKDTPPTPPVTVTPPTPNTPPLTKKVNGAERAELSSRQEVFTYTIDTTVPTGASAFEVSDTLESVLQFEGTVSATLDGKALTENQIVINDQTLTVMLTKDQVRSKAGKAVQVVFKASVKSGADLTPYIVEGVTSVPNTATYTINNNPSTKKQSNTVPVVPPTPEEPSIDKKINQTLEHLEIATNTSYMYNVTANLPIDIASYESFVVTDKLEDVLAINGQVVAYVDGSETDAVKVTVEGNLVTATVVDFTKLAGAKQIQLYIPAYIKANADLSSYLVEGVAKVPNTAQVAFRDSNGKDGHKPTKPVTVTPPTPVEPPKPEEPTPGEPVKTVSRVEGLEQAALLRLLDRTEAFRFDIKSVVPSDEAEDKRIQLTSFTLTDLLDPLFVVKHEGIAVKVTEVPAPTANFVDEDVEKSQVALEQAKAKLEELRASLDQTAIKAELESAQEKVAQLESKLIQAKATLEELKLKDTTSNSTESSAPAEETTPKPVDTSATIQTQEQVVADLEATLTVAKEELAKAQATVDSAKAIPEVQVDLANQEQVIAKIEQKLAEAKAKQEKVNERLAQLTKVNEKGELTADALAALGGKVKVDGQQVTVEFDDELTMEALKGRTVTVIIYTAIKDGVSLIEEHYTDGISNTATVQYNHNPNGNFTKKTNTVKVIPPRPTPPAPEPPAPVPPVPTPEPPVPTPPTPPVNQKILPKTGATITAVWEIVGLIVGLVSLVFYTAKKKKQDA</sequence>
<keyword evidence="5" id="KW-0175">Coiled coil</keyword>
<keyword evidence="4" id="KW-0572">Peptidoglycan-anchor</keyword>
<feature type="region of interest" description="Disordered" evidence="6">
    <location>
        <begin position="589"/>
        <end position="615"/>
    </location>
</feature>
<accession>A0ABW0UDC7</accession>
<feature type="region of interest" description="Disordered" evidence="6">
    <location>
        <begin position="785"/>
        <end position="819"/>
    </location>
</feature>
<evidence type="ECO:0000256" key="5">
    <source>
        <dbReference type="SAM" id="Coils"/>
    </source>
</evidence>
<dbReference type="Gene3D" id="2.60.40.740">
    <property type="match status" value="4"/>
</dbReference>
<evidence type="ECO:0000256" key="1">
    <source>
        <dbReference type="ARBA" id="ARBA00022512"/>
    </source>
</evidence>
<name>A0ABW0UDC7_9STRE</name>
<reference evidence="10" key="1">
    <citation type="journal article" date="2019" name="Int. J. Syst. Evol. Microbiol.">
        <title>The Global Catalogue of Microorganisms (GCM) 10K type strain sequencing project: providing services to taxonomists for standard genome sequencing and annotation.</title>
        <authorList>
            <consortium name="The Broad Institute Genomics Platform"/>
            <consortium name="The Broad Institute Genome Sequencing Center for Infectious Disease"/>
            <person name="Wu L."/>
            <person name="Ma J."/>
        </authorList>
    </citation>
    <scope>NUCLEOTIDE SEQUENCE [LARGE SCALE GENOMIC DNA]</scope>
    <source>
        <strain evidence="10">DT43</strain>
    </source>
</reference>
<feature type="non-terminal residue" evidence="9">
    <location>
        <position position="1"/>
    </location>
</feature>
<evidence type="ECO:0000313" key="10">
    <source>
        <dbReference type="Proteomes" id="UP001596110"/>
    </source>
</evidence>
<evidence type="ECO:0000256" key="2">
    <source>
        <dbReference type="ARBA" id="ARBA00022525"/>
    </source>
</evidence>
<keyword evidence="2" id="KW-0964">Secreted</keyword>
<keyword evidence="3" id="KW-0732">Signal</keyword>
<evidence type="ECO:0000256" key="3">
    <source>
        <dbReference type="ARBA" id="ARBA00022729"/>
    </source>
</evidence>
<feature type="compositionally biased region" description="Polar residues" evidence="6">
    <location>
        <begin position="265"/>
        <end position="276"/>
    </location>
</feature>
<keyword evidence="7" id="KW-1133">Transmembrane helix</keyword>
<evidence type="ECO:0000259" key="8">
    <source>
        <dbReference type="PROSITE" id="PS50847"/>
    </source>
</evidence>
<dbReference type="PROSITE" id="PS50847">
    <property type="entry name" value="GRAM_POS_ANCHORING"/>
    <property type="match status" value="1"/>
</dbReference>
<protein>
    <submittedName>
        <fullName evidence="9">Isopeptide-forming domain-containing fimbrial protein</fullName>
    </submittedName>
</protein>
<feature type="domain" description="Gram-positive cocci surface proteins LPxTG" evidence="8">
    <location>
        <begin position="822"/>
        <end position="857"/>
    </location>
</feature>
<feature type="region of interest" description="Disordered" evidence="6">
    <location>
        <begin position="265"/>
        <end position="290"/>
    </location>
</feature>
<dbReference type="Proteomes" id="UP001596110">
    <property type="component" value="Unassembled WGS sequence"/>
</dbReference>
<evidence type="ECO:0000313" key="9">
    <source>
        <dbReference type="EMBL" id="MFC5630309.1"/>
    </source>
</evidence>
<feature type="coiled-coil region" evidence="5">
    <location>
        <begin position="617"/>
        <end position="692"/>
    </location>
</feature>
<dbReference type="EMBL" id="JBHSOJ010000013">
    <property type="protein sequence ID" value="MFC5630309.1"/>
    <property type="molecule type" value="Genomic_DNA"/>
</dbReference>
<feature type="compositionally biased region" description="Pro residues" evidence="6">
    <location>
        <begin position="785"/>
        <end position="816"/>
    </location>
</feature>